<dbReference type="AlphaFoldDB" id="A0AAV5EDN8"/>
<name>A0AAV5EDN8_ELECO</name>
<proteinExistence type="predicted"/>
<organism evidence="2 3">
    <name type="scientific">Eleusine coracana subsp. coracana</name>
    <dbReference type="NCBI Taxonomy" id="191504"/>
    <lineage>
        <taxon>Eukaryota</taxon>
        <taxon>Viridiplantae</taxon>
        <taxon>Streptophyta</taxon>
        <taxon>Embryophyta</taxon>
        <taxon>Tracheophyta</taxon>
        <taxon>Spermatophyta</taxon>
        <taxon>Magnoliopsida</taxon>
        <taxon>Liliopsida</taxon>
        <taxon>Poales</taxon>
        <taxon>Poaceae</taxon>
        <taxon>PACMAD clade</taxon>
        <taxon>Chloridoideae</taxon>
        <taxon>Cynodonteae</taxon>
        <taxon>Eleusininae</taxon>
        <taxon>Eleusine</taxon>
    </lineage>
</organism>
<protein>
    <submittedName>
        <fullName evidence="2">Uncharacterized protein</fullName>
    </submittedName>
</protein>
<reference evidence="2" key="1">
    <citation type="journal article" date="2018" name="DNA Res.">
        <title>Multiple hybrid de novo genome assembly of finger millet, an orphan allotetraploid crop.</title>
        <authorList>
            <person name="Hatakeyama M."/>
            <person name="Aluri S."/>
            <person name="Balachadran M.T."/>
            <person name="Sivarajan S.R."/>
            <person name="Patrignani A."/>
            <person name="Gruter S."/>
            <person name="Poveda L."/>
            <person name="Shimizu-Inatsugi R."/>
            <person name="Baeten J."/>
            <person name="Francoijs K.J."/>
            <person name="Nataraja K.N."/>
            <person name="Reddy Y.A.N."/>
            <person name="Phadnis S."/>
            <person name="Ravikumar R.L."/>
            <person name="Schlapbach R."/>
            <person name="Sreeman S.M."/>
            <person name="Shimizu K.K."/>
        </authorList>
    </citation>
    <scope>NUCLEOTIDE SEQUENCE</scope>
</reference>
<keyword evidence="3" id="KW-1185">Reference proteome</keyword>
<sequence>MPRYSHLALTTARHSLLQAASCTPWTRRRIPPPFARATAGPSHLAAGTSSASRRSRSESAPRRCSNPVAEDNDEEEVMASALSSLRYSDNLSNFHNRLVVNSCLLLTDLQVGLFPCFLQVGLLAAYDSVLAARWDPFSQTSVRAAIAEVVHASGGVWGMAEIKARWGGEGRQCGGCGSGRVKILDRIIYTHEHLRGLAPDRRRPE</sequence>
<gene>
    <name evidence="2" type="primary">gb07719</name>
    <name evidence="2" type="ORF">PR202_gb07719</name>
</gene>
<dbReference type="EMBL" id="BQKI01000074">
    <property type="protein sequence ID" value="GJN20350.1"/>
    <property type="molecule type" value="Genomic_DNA"/>
</dbReference>
<feature type="region of interest" description="Disordered" evidence="1">
    <location>
        <begin position="34"/>
        <end position="72"/>
    </location>
</feature>
<dbReference type="Proteomes" id="UP001054889">
    <property type="component" value="Unassembled WGS sequence"/>
</dbReference>
<evidence type="ECO:0000256" key="1">
    <source>
        <dbReference type="SAM" id="MobiDB-lite"/>
    </source>
</evidence>
<evidence type="ECO:0000313" key="2">
    <source>
        <dbReference type="EMBL" id="GJN20350.1"/>
    </source>
</evidence>
<reference evidence="2" key="2">
    <citation type="submission" date="2021-12" db="EMBL/GenBank/DDBJ databases">
        <title>Resequencing data analysis of finger millet.</title>
        <authorList>
            <person name="Hatakeyama M."/>
            <person name="Aluri S."/>
            <person name="Balachadran M.T."/>
            <person name="Sivarajan S.R."/>
            <person name="Poveda L."/>
            <person name="Shimizu-Inatsugi R."/>
            <person name="Schlapbach R."/>
            <person name="Sreeman S.M."/>
            <person name="Shimizu K.K."/>
        </authorList>
    </citation>
    <scope>NUCLEOTIDE SEQUENCE</scope>
</reference>
<evidence type="ECO:0000313" key="3">
    <source>
        <dbReference type="Proteomes" id="UP001054889"/>
    </source>
</evidence>
<comment type="caution">
    <text evidence="2">The sequence shown here is derived from an EMBL/GenBank/DDBJ whole genome shotgun (WGS) entry which is preliminary data.</text>
</comment>
<accession>A0AAV5EDN8</accession>